<dbReference type="PANTHER" id="PTHR48475:SF2">
    <property type="entry name" value="RIBONUCLEASE H"/>
    <property type="match status" value="1"/>
</dbReference>
<name>A0A6G1DVX2_9ORYZ</name>
<dbReference type="OrthoDB" id="682198at2759"/>
<reference evidence="2 3" key="1">
    <citation type="submission" date="2019-11" db="EMBL/GenBank/DDBJ databases">
        <title>Whole genome sequence of Oryza granulata.</title>
        <authorList>
            <person name="Li W."/>
        </authorList>
    </citation>
    <scope>NUCLEOTIDE SEQUENCE [LARGE SCALE GENOMIC DNA]</scope>
    <source>
        <strain evidence="3">cv. Menghai</strain>
        <tissue evidence="2">Leaf</tissue>
    </source>
</reference>
<dbReference type="Gene3D" id="3.30.420.10">
    <property type="entry name" value="Ribonuclease H-like superfamily/Ribonuclease H"/>
    <property type="match status" value="1"/>
</dbReference>
<dbReference type="GO" id="GO:0003676">
    <property type="term" value="F:nucleic acid binding"/>
    <property type="evidence" value="ECO:0007669"/>
    <property type="project" value="InterPro"/>
</dbReference>
<dbReference type="AlphaFoldDB" id="A0A6G1DVX2"/>
<evidence type="ECO:0000313" key="3">
    <source>
        <dbReference type="Proteomes" id="UP000479710"/>
    </source>
</evidence>
<dbReference type="InterPro" id="IPR041588">
    <property type="entry name" value="Integrase_H2C2"/>
</dbReference>
<comment type="caution">
    <text evidence="2">The sequence shown here is derived from an EMBL/GenBank/DDBJ whole genome shotgun (WGS) entry which is preliminary data.</text>
</comment>
<organism evidence="2 3">
    <name type="scientific">Oryza meyeriana var. granulata</name>
    <dbReference type="NCBI Taxonomy" id="110450"/>
    <lineage>
        <taxon>Eukaryota</taxon>
        <taxon>Viridiplantae</taxon>
        <taxon>Streptophyta</taxon>
        <taxon>Embryophyta</taxon>
        <taxon>Tracheophyta</taxon>
        <taxon>Spermatophyta</taxon>
        <taxon>Magnoliopsida</taxon>
        <taxon>Liliopsida</taxon>
        <taxon>Poales</taxon>
        <taxon>Poaceae</taxon>
        <taxon>BOP clade</taxon>
        <taxon>Oryzoideae</taxon>
        <taxon>Oryzeae</taxon>
        <taxon>Oryzinae</taxon>
        <taxon>Oryza</taxon>
        <taxon>Oryza meyeriana</taxon>
    </lineage>
</organism>
<sequence>MGAPRIIIRVDSQVAAGQIDKSFQARHQELAKYLAAFQKVEAHFKGMSVRIILRSKTADADTLAKAAANNKLLPAHVLYEVLHGSAVQDTDPDATSAPVTAITTTSDWRGPIMDILSGRSEGSFGMEVQWLRQKVRGYVPFKGVLYKMGVCALQLRCISREQGAQLLKEIHEGHYGTHLAPRALAGKMLRHGLYWPTIMSDVERLVRLCQGCQWMG</sequence>
<feature type="domain" description="Integrase zinc-binding" evidence="1">
    <location>
        <begin position="164"/>
        <end position="213"/>
    </location>
</feature>
<evidence type="ECO:0000313" key="2">
    <source>
        <dbReference type="EMBL" id="KAF0916670.1"/>
    </source>
</evidence>
<proteinExistence type="predicted"/>
<dbReference type="InterPro" id="IPR036397">
    <property type="entry name" value="RNaseH_sf"/>
</dbReference>
<dbReference type="Pfam" id="PF17921">
    <property type="entry name" value="Integrase_H2C2"/>
    <property type="match status" value="1"/>
</dbReference>
<evidence type="ECO:0000259" key="1">
    <source>
        <dbReference type="Pfam" id="PF17921"/>
    </source>
</evidence>
<dbReference type="Gene3D" id="1.10.340.70">
    <property type="match status" value="1"/>
</dbReference>
<keyword evidence="3" id="KW-1185">Reference proteome</keyword>
<dbReference type="PANTHER" id="PTHR48475">
    <property type="entry name" value="RIBONUCLEASE H"/>
    <property type="match status" value="1"/>
</dbReference>
<dbReference type="EMBL" id="SPHZ02000005">
    <property type="protein sequence ID" value="KAF0916670.1"/>
    <property type="molecule type" value="Genomic_DNA"/>
</dbReference>
<gene>
    <name evidence="2" type="ORF">E2562_010521</name>
</gene>
<accession>A0A6G1DVX2</accession>
<protein>
    <recommendedName>
        <fullName evidence="1">Integrase zinc-binding domain-containing protein</fullName>
    </recommendedName>
</protein>
<dbReference type="Proteomes" id="UP000479710">
    <property type="component" value="Unassembled WGS sequence"/>
</dbReference>